<feature type="compositionally biased region" description="Polar residues" evidence="1">
    <location>
        <begin position="588"/>
        <end position="602"/>
    </location>
</feature>
<feature type="compositionally biased region" description="Polar residues" evidence="1">
    <location>
        <begin position="241"/>
        <end position="256"/>
    </location>
</feature>
<feature type="region of interest" description="Disordered" evidence="1">
    <location>
        <begin position="283"/>
        <end position="309"/>
    </location>
</feature>
<proteinExistence type="predicted"/>
<dbReference type="EMBL" id="JASWJB010000009">
    <property type="protein sequence ID" value="KAK2613006.1"/>
    <property type="molecule type" value="Genomic_DNA"/>
</dbReference>
<accession>A0AAJ0G3Q1</accession>
<feature type="region of interest" description="Disordered" evidence="1">
    <location>
        <begin position="524"/>
        <end position="549"/>
    </location>
</feature>
<dbReference type="PANTHER" id="PTHR42078">
    <property type="entry name" value="GLUCAN 1, 4-ALPHA-GLUCOSIDASE"/>
    <property type="match status" value="1"/>
</dbReference>
<dbReference type="AlphaFoldDB" id="A0AAJ0G3Q1"/>
<feature type="region of interest" description="Disordered" evidence="1">
    <location>
        <begin position="1"/>
        <end position="168"/>
    </location>
</feature>
<keyword evidence="5" id="KW-1185">Reference proteome</keyword>
<evidence type="ECO:0000256" key="2">
    <source>
        <dbReference type="SAM" id="Phobius"/>
    </source>
</evidence>
<feature type="transmembrane region" description="Helical" evidence="2">
    <location>
        <begin position="344"/>
        <end position="371"/>
    </location>
</feature>
<dbReference type="PANTHER" id="PTHR42078:SF1">
    <property type="entry name" value="GLUCAN 1, 4-ALPHA-GLUCOSIDASE"/>
    <property type="match status" value="1"/>
</dbReference>
<keyword evidence="2" id="KW-0812">Transmembrane</keyword>
<feature type="compositionally biased region" description="Low complexity" evidence="1">
    <location>
        <begin position="111"/>
        <end position="129"/>
    </location>
</feature>
<feature type="compositionally biased region" description="Polar residues" evidence="1">
    <location>
        <begin position="286"/>
        <end position="306"/>
    </location>
</feature>
<name>A0AAJ0G3Q1_9HYPO</name>
<evidence type="ECO:0000313" key="5">
    <source>
        <dbReference type="Proteomes" id="UP001251528"/>
    </source>
</evidence>
<evidence type="ECO:0000256" key="1">
    <source>
        <dbReference type="SAM" id="MobiDB-lite"/>
    </source>
</evidence>
<keyword evidence="2" id="KW-0472">Membrane</keyword>
<feature type="domain" description="DUF7820" evidence="3">
    <location>
        <begin position="399"/>
        <end position="696"/>
    </location>
</feature>
<gene>
    <name evidence="4" type="ORF">QQS21_000935</name>
</gene>
<dbReference type="Pfam" id="PF25130">
    <property type="entry name" value="DUF7820"/>
    <property type="match status" value="1"/>
</dbReference>
<evidence type="ECO:0000313" key="4">
    <source>
        <dbReference type="EMBL" id="KAK2613006.1"/>
    </source>
</evidence>
<reference evidence="4" key="1">
    <citation type="submission" date="2023-06" db="EMBL/GenBank/DDBJ databases">
        <title>Conoideocrella luteorostrata (Hypocreales: Clavicipitaceae), a potential biocontrol fungus for elongate hemlock scale in United States Christmas tree production areas.</title>
        <authorList>
            <person name="Barrett H."/>
            <person name="Lovett B."/>
            <person name="Macias A.M."/>
            <person name="Stajich J.E."/>
            <person name="Kasson M.T."/>
        </authorList>
    </citation>
    <scope>NUCLEOTIDE SEQUENCE</scope>
    <source>
        <strain evidence="4">ARSEF 14590</strain>
    </source>
</reference>
<feature type="region of interest" description="Disordered" evidence="1">
    <location>
        <begin position="588"/>
        <end position="612"/>
    </location>
</feature>
<feature type="region of interest" description="Disordered" evidence="1">
    <location>
        <begin position="233"/>
        <end position="258"/>
    </location>
</feature>
<feature type="compositionally biased region" description="Polar residues" evidence="1">
    <location>
        <begin position="130"/>
        <end position="162"/>
    </location>
</feature>
<dbReference type="Proteomes" id="UP001251528">
    <property type="component" value="Unassembled WGS sequence"/>
</dbReference>
<evidence type="ECO:0000259" key="3">
    <source>
        <dbReference type="Pfam" id="PF25130"/>
    </source>
</evidence>
<keyword evidence="2" id="KW-1133">Transmembrane helix</keyword>
<sequence length="702" mass="76217">MPPGDRNSGSERRSAARRSVRLSEDDEYDLTANAVSDGFRPTASAARNGPAPSLPSASQPTPNPFLNLPRSPPPAISVPSKGFADFDRPSSTSKPPRLHDSLTLRNDGLTSSRGGQSSSASSSTQVDSQYQGSTQPSHPYQMYPQRTYSNATSSTEPLSTVGTLDESRDATHPYAMYTQNTTDPEDPNRRPIPVGFNGMGNAYRRQLGPDGEEAGDLIGPLGHMEELPPYTRYPQEEFSNKPATATGNTTSPTSNGIEVRPVGLTVSTPVQQIPGAGGIGLATRNPEFSSTEDLPSQPHRSGSVRSVPSVESYHDINGAARDFAEKPTQSKWERRAKKKLWGIVPYWAICLLLSCIVILGTVMGAVIGTILTRHRGPPPGGDKQYDSRPRITSNVEYEKSLPGGVPPLDPGCFALPTMEKYLTTKTCLKDSSQTPAWSCDIPFRWYSMNVIPLHDQPNISNYALKLAPFNPKASRFIWGEQPPDIPEFKTLSLVKDLEERNRGPAWYLEVDYNKTVILRENQLHPTSGSGAAKRRWDATSSPGPGLDKSRFMRKSVAATDGDKPWICTWPNIKLQVFIYPNQTFTPANTSTASGPSATGVTDSPSPPGSKGPYPRLVKFVEKRPDNVAAATCTQYEIINGEKVVNYGEDGKPVSFVVNEVSKGPQSTITERLVSTNTGDDSSLDARGVNLTPCGCVQFSWSV</sequence>
<organism evidence="4 5">
    <name type="scientific">Conoideocrella luteorostrata</name>
    <dbReference type="NCBI Taxonomy" id="1105319"/>
    <lineage>
        <taxon>Eukaryota</taxon>
        <taxon>Fungi</taxon>
        <taxon>Dikarya</taxon>
        <taxon>Ascomycota</taxon>
        <taxon>Pezizomycotina</taxon>
        <taxon>Sordariomycetes</taxon>
        <taxon>Hypocreomycetidae</taxon>
        <taxon>Hypocreales</taxon>
        <taxon>Clavicipitaceae</taxon>
        <taxon>Conoideocrella</taxon>
    </lineage>
</organism>
<comment type="caution">
    <text evidence="4">The sequence shown here is derived from an EMBL/GenBank/DDBJ whole genome shotgun (WGS) entry which is preliminary data.</text>
</comment>
<dbReference type="InterPro" id="IPR056722">
    <property type="entry name" value="DUF7820"/>
</dbReference>
<protein>
    <recommendedName>
        <fullName evidence="3">DUF7820 domain-containing protein</fullName>
    </recommendedName>
</protein>